<dbReference type="GO" id="GO:0003677">
    <property type="term" value="F:DNA binding"/>
    <property type="evidence" value="ECO:0007669"/>
    <property type="project" value="UniProtKB-KW"/>
</dbReference>
<organism evidence="5 6">
    <name type="scientific">Streptomyces albiflavescens</name>
    <dbReference type="NCBI Taxonomy" id="1623582"/>
    <lineage>
        <taxon>Bacteria</taxon>
        <taxon>Bacillati</taxon>
        <taxon>Actinomycetota</taxon>
        <taxon>Actinomycetes</taxon>
        <taxon>Kitasatosporales</taxon>
        <taxon>Streptomycetaceae</taxon>
        <taxon>Streptomyces</taxon>
    </lineage>
</organism>
<evidence type="ECO:0000313" key="6">
    <source>
        <dbReference type="Proteomes" id="UP000600365"/>
    </source>
</evidence>
<dbReference type="PANTHER" id="PTHR33164">
    <property type="entry name" value="TRANSCRIPTIONAL REGULATOR, MARR FAMILY"/>
    <property type="match status" value="1"/>
</dbReference>
<dbReference type="InterPro" id="IPR023187">
    <property type="entry name" value="Tscrpt_reg_MarR-type_CS"/>
</dbReference>
<sequence>MPPASESVQGKDDAVPTVADAPMSEAIFRAARVHRIMAGNLLRETGLYPGQELLMMQLWEQGEQRQADLIKTLGLDPSTVTKMLQRLEQSGFVTRSPSPHDRRAVVVNTTRAGQALRDRVLQAWRELESITAAGFSHEEYVQAMRVLTRIEANLTGTSADNGDPSVVC</sequence>
<keyword evidence="3" id="KW-0804">Transcription</keyword>
<dbReference type="GO" id="GO:0006950">
    <property type="term" value="P:response to stress"/>
    <property type="evidence" value="ECO:0007669"/>
    <property type="project" value="TreeGrafter"/>
</dbReference>
<dbReference type="Gene3D" id="1.10.10.10">
    <property type="entry name" value="Winged helix-like DNA-binding domain superfamily/Winged helix DNA-binding domain"/>
    <property type="match status" value="1"/>
</dbReference>
<proteinExistence type="predicted"/>
<protein>
    <recommendedName>
        <fullName evidence="4">HTH marR-type domain-containing protein</fullName>
    </recommendedName>
</protein>
<keyword evidence="1" id="KW-0805">Transcription regulation</keyword>
<accession>A0A917XXY5</accession>
<dbReference type="AlphaFoldDB" id="A0A917XXY5"/>
<evidence type="ECO:0000313" key="5">
    <source>
        <dbReference type="EMBL" id="GGN58812.1"/>
    </source>
</evidence>
<dbReference type="PROSITE" id="PS01117">
    <property type="entry name" value="HTH_MARR_1"/>
    <property type="match status" value="1"/>
</dbReference>
<dbReference type="SMART" id="SM00347">
    <property type="entry name" value="HTH_MARR"/>
    <property type="match status" value="1"/>
</dbReference>
<dbReference type="PANTHER" id="PTHR33164:SF43">
    <property type="entry name" value="HTH-TYPE TRANSCRIPTIONAL REPRESSOR YETL"/>
    <property type="match status" value="1"/>
</dbReference>
<gene>
    <name evidence="5" type="ORF">GCM10011579_022620</name>
</gene>
<name>A0A917XXY5_9ACTN</name>
<dbReference type="SUPFAM" id="SSF46785">
    <property type="entry name" value="Winged helix' DNA-binding domain"/>
    <property type="match status" value="1"/>
</dbReference>
<dbReference type="PRINTS" id="PR00598">
    <property type="entry name" value="HTHMARR"/>
</dbReference>
<keyword evidence="6" id="KW-1185">Reference proteome</keyword>
<dbReference type="InterPro" id="IPR036390">
    <property type="entry name" value="WH_DNA-bd_sf"/>
</dbReference>
<dbReference type="GO" id="GO:0003700">
    <property type="term" value="F:DNA-binding transcription factor activity"/>
    <property type="evidence" value="ECO:0007669"/>
    <property type="project" value="InterPro"/>
</dbReference>
<feature type="domain" description="HTH marR-type" evidence="4">
    <location>
        <begin position="20"/>
        <end position="152"/>
    </location>
</feature>
<dbReference type="RefSeq" id="WP_189185782.1">
    <property type="nucleotide sequence ID" value="NZ_BMMM01000003.1"/>
</dbReference>
<dbReference type="InterPro" id="IPR039422">
    <property type="entry name" value="MarR/SlyA-like"/>
</dbReference>
<reference evidence="5 6" key="1">
    <citation type="journal article" date="2014" name="Int. J. Syst. Evol. Microbiol.">
        <title>Complete genome sequence of Corynebacterium casei LMG S-19264T (=DSM 44701T), isolated from a smear-ripened cheese.</title>
        <authorList>
            <consortium name="US DOE Joint Genome Institute (JGI-PGF)"/>
            <person name="Walter F."/>
            <person name="Albersmeier A."/>
            <person name="Kalinowski J."/>
            <person name="Ruckert C."/>
        </authorList>
    </citation>
    <scope>NUCLEOTIDE SEQUENCE [LARGE SCALE GENOMIC DNA]</scope>
    <source>
        <strain evidence="5 6">CGMCC 4.7111</strain>
    </source>
</reference>
<dbReference type="EMBL" id="BMMM01000003">
    <property type="protein sequence ID" value="GGN58812.1"/>
    <property type="molecule type" value="Genomic_DNA"/>
</dbReference>
<evidence type="ECO:0000259" key="4">
    <source>
        <dbReference type="PROSITE" id="PS50995"/>
    </source>
</evidence>
<comment type="caution">
    <text evidence="5">The sequence shown here is derived from an EMBL/GenBank/DDBJ whole genome shotgun (WGS) entry which is preliminary data.</text>
</comment>
<evidence type="ECO:0000256" key="1">
    <source>
        <dbReference type="ARBA" id="ARBA00023015"/>
    </source>
</evidence>
<dbReference type="Pfam" id="PF01047">
    <property type="entry name" value="MarR"/>
    <property type="match status" value="1"/>
</dbReference>
<dbReference type="InterPro" id="IPR036388">
    <property type="entry name" value="WH-like_DNA-bd_sf"/>
</dbReference>
<dbReference type="Proteomes" id="UP000600365">
    <property type="component" value="Unassembled WGS sequence"/>
</dbReference>
<evidence type="ECO:0000256" key="2">
    <source>
        <dbReference type="ARBA" id="ARBA00023125"/>
    </source>
</evidence>
<evidence type="ECO:0000256" key="3">
    <source>
        <dbReference type="ARBA" id="ARBA00023163"/>
    </source>
</evidence>
<keyword evidence="2" id="KW-0238">DNA-binding</keyword>
<dbReference type="InterPro" id="IPR000835">
    <property type="entry name" value="HTH_MarR-typ"/>
</dbReference>
<dbReference type="PROSITE" id="PS50995">
    <property type="entry name" value="HTH_MARR_2"/>
    <property type="match status" value="1"/>
</dbReference>